<dbReference type="InterPro" id="IPR050336">
    <property type="entry name" value="Chromosome_partition/occlusion"/>
</dbReference>
<accession>A0A9X8VM74</accession>
<organism evidence="2">
    <name type="scientific">Serratia marcescens</name>
    <dbReference type="NCBI Taxonomy" id="615"/>
    <lineage>
        <taxon>Bacteria</taxon>
        <taxon>Pseudomonadati</taxon>
        <taxon>Pseudomonadota</taxon>
        <taxon>Gammaproteobacteria</taxon>
        <taxon>Enterobacterales</taxon>
        <taxon>Yersiniaceae</taxon>
        <taxon>Serratia</taxon>
    </lineage>
</organism>
<reference evidence="2" key="1">
    <citation type="submission" date="2019-03" db="EMBL/GenBank/DDBJ databases">
        <title>Serratia marcescens strain N2 draft genome.</title>
        <authorList>
            <person name="Yassin A."/>
            <person name="El-Kenawy N."/>
            <person name="Youssef N.H."/>
        </authorList>
    </citation>
    <scope>NUCLEOTIDE SEQUENCE [LARGE SCALE GENOMIC DNA]</scope>
    <source>
        <strain evidence="2">N2</strain>
    </source>
</reference>
<gene>
    <name evidence="2" type="ORF">E0L31_00885</name>
</gene>
<dbReference type="EMBL" id="SPSG01000100">
    <property type="protein sequence ID" value="TFV54068.1"/>
    <property type="molecule type" value="Genomic_DNA"/>
</dbReference>
<dbReference type="AlphaFoldDB" id="A0A9X8VM74"/>
<dbReference type="SUPFAM" id="SSF110849">
    <property type="entry name" value="ParB/Sulfiredoxin"/>
    <property type="match status" value="1"/>
</dbReference>
<proteinExistence type="predicted"/>
<dbReference type="SUPFAM" id="SSF109709">
    <property type="entry name" value="KorB DNA-binding domain-like"/>
    <property type="match status" value="1"/>
</dbReference>
<feature type="domain" description="ParB/Spo0J HTH" evidence="1">
    <location>
        <begin position="123"/>
        <end position="183"/>
    </location>
</feature>
<sequence length="281" mass="31644">MANSINKLIDDKIIKRGKTGMLIRLDNIHIRENFNKREEDERTQAADDELFNYLYQGKHVPPLEVKPRDDGGVFIVEGHRRHRAFLRCREAGKPVEWIPIIPFTGSDIECIARIMNSNSQLALTPYEQSRVVKELAGFNLSPDEIASLVGKSRPTVDKLLALTQANHDVQTLVKDGTVAVDAAVERVKEHGEQAGKVLAGDVEKAKAAGRKKVTKSFIAPQFSATRARRLCELLYDAAPMVREEGDVLLLLPGTREEINTILNEYRQQHPQVFDEEERGDK</sequence>
<name>A0A9X8VM74_SERMA</name>
<dbReference type="Gene3D" id="1.10.10.2830">
    <property type="match status" value="1"/>
</dbReference>
<protein>
    <submittedName>
        <fullName evidence="2">Chromosome partitioning protein ParB</fullName>
    </submittedName>
</protein>
<dbReference type="RefSeq" id="WP_212563281.1">
    <property type="nucleotide sequence ID" value="NZ_SPSG02000044.1"/>
</dbReference>
<dbReference type="PANTHER" id="PTHR33375">
    <property type="entry name" value="CHROMOSOME-PARTITIONING PROTEIN PARB-RELATED"/>
    <property type="match status" value="1"/>
</dbReference>
<dbReference type="GO" id="GO:0005694">
    <property type="term" value="C:chromosome"/>
    <property type="evidence" value="ECO:0007669"/>
    <property type="project" value="TreeGrafter"/>
</dbReference>
<evidence type="ECO:0000313" key="2">
    <source>
        <dbReference type="EMBL" id="TFV54068.1"/>
    </source>
</evidence>
<dbReference type="GO" id="GO:0007059">
    <property type="term" value="P:chromosome segregation"/>
    <property type="evidence" value="ECO:0007669"/>
    <property type="project" value="TreeGrafter"/>
</dbReference>
<dbReference type="Pfam" id="PF17762">
    <property type="entry name" value="HTH_ParB"/>
    <property type="match status" value="1"/>
</dbReference>
<dbReference type="InterPro" id="IPR036086">
    <property type="entry name" value="ParB/Sulfiredoxin_sf"/>
</dbReference>
<comment type="caution">
    <text evidence="2">The sequence shown here is derived from an EMBL/GenBank/DDBJ whole genome shotgun (WGS) entry which is preliminary data.</text>
</comment>
<dbReference type="PANTHER" id="PTHR33375:SF1">
    <property type="entry name" value="CHROMOSOME-PARTITIONING PROTEIN PARB-RELATED"/>
    <property type="match status" value="1"/>
</dbReference>
<evidence type="ECO:0000259" key="1">
    <source>
        <dbReference type="Pfam" id="PF17762"/>
    </source>
</evidence>
<dbReference type="InterPro" id="IPR041468">
    <property type="entry name" value="HTH_ParB/Spo0J"/>
</dbReference>